<dbReference type="InterPro" id="IPR010982">
    <property type="entry name" value="Lambda_DNA-bd_dom_sf"/>
</dbReference>
<reference evidence="2" key="1">
    <citation type="journal article" date="2017" name="Proc. Natl. Acad. Sci. U.S.A.">
        <title>Simulation of Deepwater Horizon oil plume reveals substrate specialization within a complex community of hydrocarbon degraders.</title>
        <authorList>
            <person name="Hu P."/>
            <person name="Dubinsky E.A."/>
            <person name="Probst A.J."/>
            <person name="Wang J."/>
            <person name="Sieber C.M.K."/>
            <person name="Tom L.M."/>
            <person name="Gardinali P."/>
            <person name="Banfield J.F."/>
            <person name="Atlas R.M."/>
            <person name="Andersen G.L."/>
        </authorList>
    </citation>
    <scope>NUCLEOTIDE SEQUENCE [LARGE SCALE GENOMIC DNA]</scope>
</reference>
<protein>
    <submittedName>
        <fullName evidence="1">Uncharacterized protein</fullName>
    </submittedName>
</protein>
<dbReference type="AlphaFoldDB" id="A0A1Y5E677"/>
<accession>A0A1Y5E677</accession>
<evidence type="ECO:0000313" key="1">
    <source>
        <dbReference type="EMBL" id="OUR78233.1"/>
    </source>
</evidence>
<comment type="caution">
    <text evidence="1">The sequence shown here is derived from an EMBL/GenBank/DDBJ whole genome shotgun (WGS) entry which is preliminary data.</text>
</comment>
<sequence length="297" mass="34474">MCSFFSNSLIEYRKEQSLTQNELLTVIQSKSNLFTRLDTVTISRWEHCLTTPALIKRIEILLMLNVNFDSILLNLIPQTNSIIKYNCLTTDLYLPPNLEYQLFKITSKNTNSISKHINEIKLISYFEKKSYMNTFFASDVKSLQELFKKLNLEIWLYKAGEELIGHAIFMKLASQAHWEFLNNQDLKTDLAWVSYEKNVDNILLLAVDCSTDKVFKHLFSNLMYIFLLSEDKESHFSCTSNNKLVKKTLKTLGFCSYKKGKVSGISNYDAFRTKPILEVARNAIDFTLDNQFTQAIK</sequence>
<name>A0A1Y5E677_COLPS</name>
<dbReference type="Gene3D" id="1.10.260.40">
    <property type="entry name" value="lambda repressor-like DNA-binding domains"/>
    <property type="match status" value="1"/>
</dbReference>
<organism evidence="1 2">
    <name type="scientific">Colwellia psychrerythraea</name>
    <name type="common">Vibrio psychroerythus</name>
    <dbReference type="NCBI Taxonomy" id="28229"/>
    <lineage>
        <taxon>Bacteria</taxon>
        <taxon>Pseudomonadati</taxon>
        <taxon>Pseudomonadota</taxon>
        <taxon>Gammaproteobacteria</taxon>
        <taxon>Alteromonadales</taxon>
        <taxon>Colwelliaceae</taxon>
        <taxon>Colwellia</taxon>
    </lineage>
</organism>
<proteinExistence type="predicted"/>
<dbReference type="GO" id="GO:0003677">
    <property type="term" value="F:DNA binding"/>
    <property type="evidence" value="ECO:0007669"/>
    <property type="project" value="InterPro"/>
</dbReference>
<dbReference type="Proteomes" id="UP000243053">
    <property type="component" value="Unassembled WGS sequence"/>
</dbReference>
<dbReference type="EMBL" id="MAAF01000083">
    <property type="protein sequence ID" value="OUR78233.1"/>
    <property type="molecule type" value="Genomic_DNA"/>
</dbReference>
<evidence type="ECO:0000313" key="2">
    <source>
        <dbReference type="Proteomes" id="UP000243053"/>
    </source>
</evidence>
<gene>
    <name evidence="1" type="ORF">A9Q75_14330</name>
</gene>